<reference evidence="1" key="1">
    <citation type="submission" date="2020-11" db="EMBL/GenBank/DDBJ databases">
        <title>Nocardioides sp. nov., isolated from Soil of Cynanchum wilfordii Hemsley rhizosphere.</title>
        <authorList>
            <person name="Lee J.-S."/>
            <person name="Suh M.K."/>
            <person name="Kim J.-S."/>
        </authorList>
    </citation>
    <scope>NUCLEOTIDE SEQUENCE</scope>
    <source>
        <strain evidence="1">KCTC 19275</strain>
    </source>
</reference>
<dbReference type="InterPro" id="IPR012349">
    <property type="entry name" value="Split_barrel_FMN-bd"/>
</dbReference>
<organism evidence="1 2">
    <name type="scientific">Nocardioides islandensis</name>
    <dbReference type="NCBI Taxonomy" id="433663"/>
    <lineage>
        <taxon>Bacteria</taxon>
        <taxon>Bacillati</taxon>
        <taxon>Actinomycetota</taxon>
        <taxon>Actinomycetes</taxon>
        <taxon>Propionibacteriales</taxon>
        <taxon>Nocardioidaceae</taxon>
        <taxon>Nocardioides</taxon>
    </lineage>
</organism>
<dbReference type="SUPFAM" id="SSF50475">
    <property type="entry name" value="FMN-binding split barrel"/>
    <property type="match status" value="1"/>
</dbReference>
<accession>A0A930VEN6</accession>
<keyword evidence="2" id="KW-1185">Reference proteome</keyword>
<proteinExistence type="predicted"/>
<dbReference type="AlphaFoldDB" id="A0A930VEN6"/>
<dbReference type="Proteomes" id="UP000640489">
    <property type="component" value="Unassembled WGS sequence"/>
</dbReference>
<evidence type="ECO:0000313" key="2">
    <source>
        <dbReference type="Proteomes" id="UP000640489"/>
    </source>
</evidence>
<evidence type="ECO:0000313" key="1">
    <source>
        <dbReference type="EMBL" id="MBF4765167.1"/>
    </source>
</evidence>
<dbReference type="Gene3D" id="2.30.110.10">
    <property type="entry name" value="Electron Transport, Fmn-binding Protein, Chain A"/>
    <property type="match status" value="1"/>
</dbReference>
<comment type="caution">
    <text evidence="1">The sequence shown here is derived from an EMBL/GenBank/DDBJ whole genome shotgun (WGS) entry which is preliminary data.</text>
</comment>
<name>A0A930VEN6_9ACTN</name>
<sequence>MYETDDEVAALQALLDRSHAGSTDHLKAIIHDDRILSATDLVALLTGMRVLSVATVTAAGEPRISALDGHFLHGTWSFSTSGTAAKARHLAARPATSVAHIDGEGMALFSHGRALPMTPGHPRWEETLDHWTRHYGGSPLEWGPDIRLYDYRPHWMVGYAFQRAELLRQRGIEVGGTPT</sequence>
<dbReference type="EMBL" id="JADKPN010000013">
    <property type="protein sequence ID" value="MBF4765167.1"/>
    <property type="molecule type" value="Genomic_DNA"/>
</dbReference>
<protein>
    <submittedName>
        <fullName evidence="1">Pyridoxamine 5'-phosphate oxidase family protein</fullName>
    </submittedName>
</protein>
<dbReference type="RefSeq" id="WP_194708352.1">
    <property type="nucleotide sequence ID" value="NZ_JADKPN010000013.1"/>
</dbReference>
<gene>
    <name evidence="1" type="ORF">ISU07_18710</name>
</gene>